<gene>
    <name evidence="1" type="ORF">DHEL01_v212921</name>
</gene>
<reference evidence="1" key="1">
    <citation type="submission" date="2017-09" db="EMBL/GenBank/DDBJ databases">
        <title>Polyketide synthases of a Diaporthe helianthi virulent isolate.</title>
        <authorList>
            <person name="Baroncelli R."/>
        </authorList>
    </citation>
    <scope>NUCLEOTIDE SEQUENCE [LARGE SCALE GENOMIC DNA]</scope>
    <source>
        <strain evidence="1">7/96</strain>
    </source>
</reference>
<dbReference type="InterPro" id="IPR051057">
    <property type="entry name" value="PI-PLC_domain"/>
</dbReference>
<accession>A0A2P5HEK8</accession>
<dbReference type="GO" id="GO:0006629">
    <property type="term" value="P:lipid metabolic process"/>
    <property type="evidence" value="ECO:0007669"/>
    <property type="project" value="InterPro"/>
</dbReference>
<dbReference type="SUPFAM" id="SSF51695">
    <property type="entry name" value="PLC-like phosphodiesterases"/>
    <property type="match status" value="1"/>
</dbReference>
<dbReference type="GO" id="GO:0008081">
    <property type="term" value="F:phosphoric diester hydrolase activity"/>
    <property type="evidence" value="ECO:0007669"/>
    <property type="project" value="InterPro"/>
</dbReference>
<comment type="caution">
    <text evidence="1">The sequence shown here is derived from an EMBL/GenBank/DDBJ whole genome shotgun (WGS) entry which is preliminary data.</text>
</comment>
<sequence length="478" mass="52874">MPSKGVQVYTYLAAPNCSIELSVPGQTVVKDQLYHFWNGDLEVESTKIDSFFDKTGRFVFKVLHEGRLITEQWVEVNALSGSVGEGTMTTIANTHSIIHPDPRIIVSYGFYEAGHGHDVLPNRHQCYITVTPNFSDWLGQVAPIGSPQRDQPFRRLVLPAAHDVGMNSMQNCATIFKHAGGAAVRTLIANEEKYTQVLADLADKLSGPAVSLIAPNIVSSLAITQKDPLSTILALGARYFEFRPAYCHNQVRQHLPNRLYFQHSAIPGMAYEDFLYEVVRFLVEHPAEIVVVQLRWDGVPADCERPNDQQQNELLQAALRQFEGHQQHVIAGNLDDLRNRTIGDLRRDRRRLIMLRDVDSLSTYTDTGNATLDGDSIVEGFGSVLHPECCGGRGFINIQCQATASNIPKAVVYSVLEAGASTSCLLATKPICDSKTLPWVKNNALRACGNNDLVVIMNDFFDGATADVARDLSRQRLG</sequence>
<dbReference type="EMBL" id="MAVT02003443">
    <property type="protein sequence ID" value="POS68685.1"/>
    <property type="molecule type" value="Genomic_DNA"/>
</dbReference>
<evidence type="ECO:0008006" key="3">
    <source>
        <dbReference type="Google" id="ProtNLM"/>
    </source>
</evidence>
<keyword evidence="2" id="KW-1185">Reference proteome</keyword>
<organism evidence="1 2">
    <name type="scientific">Diaporthe helianthi</name>
    <dbReference type="NCBI Taxonomy" id="158607"/>
    <lineage>
        <taxon>Eukaryota</taxon>
        <taxon>Fungi</taxon>
        <taxon>Dikarya</taxon>
        <taxon>Ascomycota</taxon>
        <taxon>Pezizomycotina</taxon>
        <taxon>Sordariomycetes</taxon>
        <taxon>Sordariomycetidae</taxon>
        <taxon>Diaporthales</taxon>
        <taxon>Diaporthaceae</taxon>
        <taxon>Diaporthe</taxon>
    </lineage>
</organism>
<evidence type="ECO:0000313" key="1">
    <source>
        <dbReference type="EMBL" id="POS68685.1"/>
    </source>
</evidence>
<dbReference type="PANTHER" id="PTHR13593:SF146">
    <property type="entry name" value="PLC-LIKE PHOSPHODIESTERASE"/>
    <property type="match status" value="1"/>
</dbReference>
<dbReference type="AlphaFoldDB" id="A0A2P5HEK8"/>
<proteinExistence type="predicted"/>
<dbReference type="InParanoid" id="A0A2P5HEK8"/>
<dbReference type="InterPro" id="IPR017946">
    <property type="entry name" value="PLC-like_Pdiesterase_TIM-brl"/>
</dbReference>
<dbReference type="PANTHER" id="PTHR13593">
    <property type="match status" value="1"/>
</dbReference>
<protein>
    <recommendedName>
        <fullName evidence="3">PLC-like phosphodiesterase</fullName>
    </recommendedName>
</protein>
<evidence type="ECO:0000313" key="2">
    <source>
        <dbReference type="Proteomes" id="UP000094444"/>
    </source>
</evidence>
<dbReference type="Proteomes" id="UP000094444">
    <property type="component" value="Unassembled WGS sequence"/>
</dbReference>
<dbReference type="Gene3D" id="3.20.20.190">
    <property type="entry name" value="Phosphatidylinositol (PI) phosphodiesterase"/>
    <property type="match status" value="1"/>
</dbReference>
<dbReference type="OrthoDB" id="1046782at2759"/>
<name>A0A2P5HEK8_DIAHE</name>